<dbReference type="GO" id="GO:0016162">
    <property type="term" value="F:cellulose 1,4-beta-cellobiosidase activity"/>
    <property type="evidence" value="ECO:0007669"/>
    <property type="project" value="UniProtKB-EC"/>
</dbReference>
<evidence type="ECO:0000256" key="5">
    <source>
        <dbReference type="ARBA" id="ARBA00023001"/>
    </source>
</evidence>
<name>A0AA37LBX0_9PEZI</name>
<evidence type="ECO:0000256" key="6">
    <source>
        <dbReference type="ARBA" id="ARBA00023277"/>
    </source>
</evidence>
<evidence type="ECO:0000256" key="3">
    <source>
        <dbReference type="ARBA" id="ARBA00022729"/>
    </source>
</evidence>
<evidence type="ECO:0000256" key="1">
    <source>
        <dbReference type="ARBA" id="ARBA00001641"/>
    </source>
</evidence>
<keyword evidence="7 9" id="KW-0326">Glycosidase</keyword>
<dbReference type="InterPro" id="IPR013320">
    <property type="entry name" value="ConA-like_dom_sf"/>
</dbReference>
<keyword evidence="4 9" id="KW-0378">Hydrolase</keyword>
<evidence type="ECO:0000313" key="11">
    <source>
        <dbReference type="Proteomes" id="UP001055115"/>
    </source>
</evidence>
<dbReference type="InterPro" id="IPR001722">
    <property type="entry name" value="Glyco_hydro_7"/>
</dbReference>
<sequence length="241" mass="26551">MYTKFSIFGYTLFQCLAVTAETHPKMTWQKCTVRVVAAMSMARLSLIPTGVSLNETICSDGKKCAENCAIEGAKYSKTYGVTTSGNALTLKFPQTHEYGTNIGSRMNLMETSSNYAMFTLMRNEFAFDVELSSIACGLNGALCFVFMDSDGGQKRFPTNKACAEYGTGYCDSQCTPDLKFVNGIASFEGWNTSSDENTVIWTLHTLLTVMSRSLALPVARAPVARACPMTFMRVPKMRRYG</sequence>
<keyword evidence="5 9" id="KW-0136">Cellulose degradation</keyword>
<dbReference type="InterPro" id="IPR037019">
    <property type="entry name" value="Glyco_hydro_7_sf"/>
</dbReference>
<organism evidence="10 11">
    <name type="scientific">Colletotrichum spaethianum</name>
    <dbReference type="NCBI Taxonomy" id="700344"/>
    <lineage>
        <taxon>Eukaryota</taxon>
        <taxon>Fungi</taxon>
        <taxon>Dikarya</taxon>
        <taxon>Ascomycota</taxon>
        <taxon>Pezizomycotina</taxon>
        <taxon>Sordariomycetes</taxon>
        <taxon>Hypocreomycetidae</taxon>
        <taxon>Glomerellales</taxon>
        <taxon>Glomerellaceae</taxon>
        <taxon>Colletotrichum</taxon>
        <taxon>Colletotrichum spaethianum species complex</taxon>
    </lineage>
</organism>
<dbReference type="SUPFAM" id="SSF49899">
    <property type="entry name" value="Concanavalin A-like lectins/glucanases"/>
    <property type="match status" value="1"/>
</dbReference>
<keyword evidence="11" id="KW-1185">Reference proteome</keyword>
<comment type="caution">
    <text evidence="10">The sequence shown here is derived from an EMBL/GenBank/DDBJ whole genome shotgun (WGS) entry which is preliminary data.</text>
</comment>
<dbReference type="PANTHER" id="PTHR33753">
    <property type="entry name" value="1,4-BETA-D-GLUCAN CELLOBIOHYDROLASE B"/>
    <property type="match status" value="1"/>
</dbReference>
<comment type="catalytic activity">
    <reaction evidence="1">
        <text>Hydrolysis of (1-&gt;4)-beta-D-glucosidic linkages in cellulose and cellotetraose, releasing cellobiose from the non-reducing ends of the chains.</text>
        <dbReference type="EC" id="3.2.1.91"/>
    </reaction>
</comment>
<evidence type="ECO:0000256" key="8">
    <source>
        <dbReference type="ARBA" id="ARBA00023326"/>
    </source>
</evidence>
<evidence type="ECO:0000256" key="2">
    <source>
        <dbReference type="ARBA" id="ARBA00006044"/>
    </source>
</evidence>
<evidence type="ECO:0000313" key="10">
    <source>
        <dbReference type="EMBL" id="GKT45806.1"/>
    </source>
</evidence>
<keyword evidence="8 9" id="KW-0624">Polysaccharide degradation</keyword>
<accession>A0AA37LBX0</accession>
<evidence type="ECO:0000256" key="9">
    <source>
        <dbReference type="RuleBase" id="RU361164"/>
    </source>
</evidence>
<reference evidence="10 11" key="1">
    <citation type="submission" date="2022-03" db="EMBL/GenBank/DDBJ databases">
        <title>Genome data of Colletotrichum spp.</title>
        <authorList>
            <person name="Utami Y.D."/>
            <person name="Hiruma K."/>
        </authorList>
    </citation>
    <scope>NUCLEOTIDE SEQUENCE [LARGE SCALE GENOMIC DNA]</scope>
    <source>
        <strain evidence="10 11">MAFF 239500</strain>
    </source>
</reference>
<dbReference type="EMBL" id="BQXU01000013">
    <property type="protein sequence ID" value="GKT45806.1"/>
    <property type="molecule type" value="Genomic_DNA"/>
</dbReference>
<dbReference type="Pfam" id="PF00840">
    <property type="entry name" value="Glyco_hydro_7"/>
    <property type="match status" value="1"/>
</dbReference>
<dbReference type="AlphaFoldDB" id="A0AA37LBX0"/>
<comment type="similarity">
    <text evidence="2 9">Belongs to the glycosyl hydrolase 7 (cellulase C) family.</text>
</comment>
<dbReference type="Gene3D" id="2.70.100.10">
    <property type="entry name" value="Glycoside hydrolase, family 7, domain"/>
    <property type="match status" value="1"/>
</dbReference>
<dbReference type="RefSeq" id="XP_049128156.1">
    <property type="nucleotide sequence ID" value="XM_049272199.1"/>
</dbReference>
<dbReference type="Proteomes" id="UP001055115">
    <property type="component" value="Unassembled WGS sequence"/>
</dbReference>
<keyword evidence="6" id="KW-0119">Carbohydrate metabolism</keyword>
<dbReference type="GeneID" id="73326789"/>
<evidence type="ECO:0000256" key="7">
    <source>
        <dbReference type="ARBA" id="ARBA00023295"/>
    </source>
</evidence>
<dbReference type="EC" id="3.2.1.-" evidence="9"/>
<evidence type="ECO:0000256" key="4">
    <source>
        <dbReference type="ARBA" id="ARBA00022801"/>
    </source>
</evidence>
<dbReference type="GO" id="GO:0030245">
    <property type="term" value="P:cellulose catabolic process"/>
    <property type="evidence" value="ECO:0007669"/>
    <property type="project" value="UniProtKB-KW"/>
</dbReference>
<proteinExistence type="inferred from homology"/>
<dbReference type="PANTHER" id="PTHR33753:SF2">
    <property type="entry name" value="GLYCOSIDE HYDROLASE FAMILY 7 PROTEIN"/>
    <property type="match status" value="1"/>
</dbReference>
<keyword evidence="3" id="KW-0732">Signal</keyword>
<gene>
    <name evidence="10" type="ORF">ColSpa_05987</name>
</gene>
<protein>
    <recommendedName>
        <fullName evidence="9">Glucanase</fullName>
        <ecNumber evidence="9">3.2.1.-</ecNumber>
    </recommendedName>
</protein>
<dbReference type="PRINTS" id="PR00734">
    <property type="entry name" value="GLHYDRLASE7"/>
</dbReference>